<dbReference type="EMBL" id="KK101684">
    <property type="protein sequence ID" value="KIY99989.1"/>
    <property type="molecule type" value="Genomic_DNA"/>
</dbReference>
<proteinExistence type="predicted"/>
<dbReference type="GO" id="GO:0043130">
    <property type="term" value="F:ubiquitin binding"/>
    <property type="evidence" value="ECO:0007669"/>
    <property type="project" value="InterPro"/>
</dbReference>
<dbReference type="Gene3D" id="1.25.40.90">
    <property type="match status" value="1"/>
</dbReference>
<dbReference type="Pfam" id="PF00790">
    <property type="entry name" value="VHS"/>
    <property type="match status" value="1"/>
</dbReference>
<organism evidence="2 3">
    <name type="scientific">Monoraphidium neglectum</name>
    <dbReference type="NCBI Taxonomy" id="145388"/>
    <lineage>
        <taxon>Eukaryota</taxon>
        <taxon>Viridiplantae</taxon>
        <taxon>Chlorophyta</taxon>
        <taxon>core chlorophytes</taxon>
        <taxon>Chlorophyceae</taxon>
        <taxon>CS clade</taxon>
        <taxon>Sphaeropleales</taxon>
        <taxon>Selenastraceae</taxon>
        <taxon>Monoraphidium</taxon>
    </lineage>
</organism>
<dbReference type="OrthoDB" id="2018246at2759"/>
<feature type="non-terminal residue" evidence="2">
    <location>
        <position position="88"/>
    </location>
</feature>
<dbReference type="GeneID" id="25740844"/>
<dbReference type="PROSITE" id="PS50179">
    <property type="entry name" value="VHS"/>
    <property type="match status" value="1"/>
</dbReference>
<dbReference type="STRING" id="145388.A0A0D2M9J7"/>
<sequence length="88" mass="9748">MELLKEWKGKIKETFKDVVGELDPAEKRLSDLVERATSESLQAPDLGLNLAVVDEVNTNPDVAIDAITRAVRRAFLKPNPHVQLLSLA</sequence>
<evidence type="ECO:0000259" key="1">
    <source>
        <dbReference type="PROSITE" id="PS50179"/>
    </source>
</evidence>
<protein>
    <recommendedName>
        <fullName evidence="1">VHS domain-containing protein</fullName>
    </recommendedName>
</protein>
<reference evidence="2 3" key="1">
    <citation type="journal article" date="2013" name="BMC Genomics">
        <title>Reconstruction of the lipid metabolism for the microalga Monoraphidium neglectum from its genome sequence reveals characteristics suitable for biofuel production.</title>
        <authorList>
            <person name="Bogen C."/>
            <person name="Al-Dilaimi A."/>
            <person name="Albersmeier A."/>
            <person name="Wichmann J."/>
            <person name="Grundmann M."/>
            <person name="Rupp O."/>
            <person name="Lauersen K.J."/>
            <person name="Blifernez-Klassen O."/>
            <person name="Kalinowski J."/>
            <person name="Goesmann A."/>
            <person name="Mussgnug J.H."/>
            <person name="Kruse O."/>
        </authorList>
    </citation>
    <scope>NUCLEOTIDE SEQUENCE [LARGE SCALE GENOMIC DNA]</scope>
    <source>
        <strain evidence="2 3">SAG 48.87</strain>
    </source>
</reference>
<dbReference type="InterPro" id="IPR002014">
    <property type="entry name" value="VHS_dom"/>
</dbReference>
<dbReference type="KEGG" id="mng:MNEG_7968"/>
<evidence type="ECO:0000313" key="2">
    <source>
        <dbReference type="EMBL" id="KIY99989.1"/>
    </source>
</evidence>
<dbReference type="AlphaFoldDB" id="A0A0D2M9J7"/>
<accession>A0A0D2M9J7</accession>
<feature type="domain" description="VHS" evidence="1">
    <location>
        <begin position="36"/>
        <end position="88"/>
    </location>
</feature>
<evidence type="ECO:0000313" key="3">
    <source>
        <dbReference type="Proteomes" id="UP000054498"/>
    </source>
</evidence>
<keyword evidence="3" id="KW-1185">Reference proteome</keyword>
<dbReference type="GO" id="GO:0035091">
    <property type="term" value="F:phosphatidylinositol binding"/>
    <property type="evidence" value="ECO:0007669"/>
    <property type="project" value="InterPro"/>
</dbReference>
<dbReference type="SUPFAM" id="SSF48464">
    <property type="entry name" value="ENTH/VHS domain"/>
    <property type="match status" value="1"/>
</dbReference>
<dbReference type="RefSeq" id="XP_013899009.1">
    <property type="nucleotide sequence ID" value="XM_014043555.1"/>
</dbReference>
<dbReference type="Proteomes" id="UP000054498">
    <property type="component" value="Unassembled WGS sequence"/>
</dbReference>
<name>A0A0D2M9J7_9CHLO</name>
<dbReference type="InterPro" id="IPR008942">
    <property type="entry name" value="ENTH_VHS"/>
</dbReference>
<gene>
    <name evidence="2" type="ORF">MNEG_7968</name>
</gene>